<evidence type="ECO:0000313" key="2">
    <source>
        <dbReference type="Proteomes" id="UP001201163"/>
    </source>
</evidence>
<gene>
    <name evidence="1" type="ORF">EDB92DRAFT_1988690</name>
</gene>
<protein>
    <submittedName>
        <fullName evidence="1">Uncharacterized protein</fullName>
    </submittedName>
</protein>
<dbReference type="Proteomes" id="UP001201163">
    <property type="component" value="Unassembled WGS sequence"/>
</dbReference>
<organism evidence="1 2">
    <name type="scientific">Lactarius akahatsu</name>
    <dbReference type="NCBI Taxonomy" id="416441"/>
    <lineage>
        <taxon>Eukaryota</taxon>
        <taxon>Fungi</taxon>
        <taxon>Dikarya</taxon>
        <taxon>Basidiomycota</taxon>
        <taxon>Agaricomycotina</taxon>
        <taxon>Agaricomycetes</taxon>
        <taxon>Russulales</taxon>
        <taxon>Russulaceae</taxon>
        <taxon>Lactarius</taxon>
    </lineage>
</organism>
<comment type="caution">
    <text evidence="1">The sequence shown here is derived from an EMBL/GenBank/DDBJ whole genome shotgun (WGS) entry which is preliminary data.</text>
</comment>
<dbReference type="PANTHER" id="PTHR33266:SF1">
    <property type="entry name" value="F-BOX DOMAIN-CONTAINING PROTEIN"/>
    <property type="match status" value="1"/>
</dbReference>
<dbReference type="AlphaFoldDB" id="A0AAD4LKK4"/>
<proteinExistence type="predicted"/>
<dbReference type="PANTHER" id="PTHR33266">
    <property type="entry name" value="CHROMOSOME 15, WHOLE GENOME SHOTGUN SEQUENCE"/>
    <property type="match status" value="1"/>
</dbReference>
<reference evidence="1" key="1">
    <citation type="submission" date="2022-01" db="EMBL/GenBank/DDBJ databases">
        <title>Comparative genomics reveals a dynamic genome evolution in the ectomycorrhizal milk-cap (Lactarius) mushrooms.</title>
        <authorList>
            <consortium name="DOE Joint Genome Institute"/>
            <person name="Lebreton A."/>
            <person name="Tang N."/>
            <person name="Kuo A."/>
            <person name="LaButti K."/>
            <person name="Drula E."/>
            <person name="Barry K."/>
            <person name="Clum A."/>
            <person name="Lipzen A."/>
            <person name="Mousain D."/>
            <person name="Ng V."/>
            <person name="Wang R."/>
            <person name="Wang X."/>
            <person name="Dai Y."/>
            <person name="Henrissat B."/>
            <person name="Grigoriev I.V."/>
            <person name="Guerin-Laguette A."/>
            <person name="Yu F."/>
            <person name="Martin F.M."/>
        </authorList>
    </citation>
    <scope>NUCLEOTIDE SEQUENCE</scope>
    <source>
        <strain evidence="1">QP</strain>
    </source>
</reference>
<evidence type="ECO:0000313" key="1">
    <source>
        <dbReference type="EMBL" id="KAH8992517.1"/>
    </source>
</evidence>
<keyword evidence="2" id="KW-1185">Reference proteome</keyword>
<name>A0AAD4LKK4_9AGAM</name>
<dbReference type="EMBL" id="JAKELL010000022">
    <property type="protein sequence ID" value="KAH8992517.1"/>
    <property type="molecule type" value="Genomic_DNA"/>
</dbReference>
<accession>A0AAD4LKK4</accession>
<sequence length="447" mass="50023">MYNRKIFDQYKTIEDITSTECIVHMGCGVHSMIAVVKKTAETSSNLLLRSYSRLALDINGTTGGFTRILDMLDKVQVQISNFMRICVAIPKGFGAVRSVAASKPILSEAASLIMRNNPNYNLPDALINVLQSYAISHGDQGELLVAAFFAQARDMYAQGTCHEHFPHDPTWFCPIFSVKDLLSNLFHEEHFSTLSNSLPSVRHTNFPSQKFSDVFGKTKMHFNHMIQPFSDNSIDRPYLVSIMARGAAVLGARCQPEFDMVYPYLFDTSDLVVNKVGFIVIQVKNNVNNLTPDDDLFKMMDPILCGLVNKDDGPGFTIPIIRIVFALGKGEPSFERMNYDSLTQGATTFDRNGRPQFTSYDFWCSGIGPDLLQPVDKDNAQTNWVTLLSNTDRWDCVFSTSNAPDVQCSHFPGGGDNEDHYSAWMMSNIPLDSVDVALKPEWNWALS</sequence>